<dbReference type="EC" id="3.5.2.6" evidence="4 9"/>
<dbReference type="Pfam" id="PF00905">
    <property type="entry name" value="Transpeptidase"/>
    <property type="match status" value="1"/>
</dbReference>
<evidence type="ECO:0000256" key="5">
    <source>
        <dbReference type="ARBA" id="ARBA00022729"/>
    </source>
</evidence>
<evidence type="ECO:0000256" key="1">
    <source>
        <dbReference type="ARBA" id="ARBA00004370"/>
    </source>
</evidence>
<dbReference type="GO" id="GO:0017001">
    <property type="term" value="P:antibiotic catabolic process"/>
    <property type="evidence" value="ECO:0007669"/>
    <property type="project" value="InterPro"/>
</dbReference>
<dbReference type="InterPro" id="IPR005311">
    <property type="entry name" value="PBP_dimer"/>
</dbReference>
<organism evidence="14 15">
    <name type="scientific">Oerskovia turbata</name>
    <dbReference type="NCBI Taxonomy" id="1713"/>
    <lineage>
        <taxon>Bacteria</taxon>
        <taxon>Bacillati</taxon>
        <taxon>Actinomycetota</taxon>
        <taxon>Actinomycetes</taxon>
        <taxon>Micrococcales</taxon>
        <taxon>Cellulomonadaceae</taxon>
        <taxon>Oerskovia</taxon>
    </lineage>
</organism>
<dbReference type="PANTHER" id="PTHR30627:SF24">
    <property type="entry name" value="PENICILLIN-BINDING PROTEIN 4B"/>
    <property type="match status" value="1"/>
</dbReference>
<dbReference type="AlphaFoldDB" id="A0A4V1N4Z7"/>
<keyword evidence="16" id="KW-1185">Reference proteome</keyword>
<evidence type="ECO:0000256" key="6">
    <source>
        <dbReference type="ARBA" id="ARBA00022801"/>
    </source>
</evidence>
<comment type="subcellular location">
    <subcellularLocation>
        <location evidence="1">Membrane</location>
    </subcellularLocation>
</comment>
<comment type="similarity">
    <text evidence="3 9">Belongs to the class-D beta-lactamase family.</text>
</comment>
<dbReference type="GO" id="GO:0071972">
    <property type="term" value="F:peptidoglycan L,D-transpeptidase activity"/>
    <property type="evidence" value="ECO:0007669"/>
    <property type="project" value="TreeGrafter"/>
</dbReference>
<dbReference type="Pfam" id="PF05223">
    <property type="entry name" value="MecA_N"/>
    <property type="match status" value="1"/>
</dbReference>
<dbReference type="PROSITE" id="PS00337">
    <property type="entry name" value="BETA_LACTAMASE_D"/>
    <property type="match status" value="1"/>
</dbReference>
<evidence type="ECO:0000256" key="7">
    <source>
        <dbReference type="ARBA" id="ARBA00023136"/>
    </source>
</evidence>
<dbReference type="InterPro" id="IPR001460">
    <property type="entry name" value="PCN-bd_Tpept"/>
</dbReference>
<evidence type="ECO:0000259" key="10">
    <source>
        <dbReference type="Pfam" id="PF00905"/>
    </source>
</evidence>
<keyword evidence="8 9" id="KW-0046">Antibiotic resistance</keyword>
<dbReference type="OrthoDB" id="5241017at2"/>
<keyword evidence="5" id="KW-0732">Signal</keyword>
<dbReference type="Proteomes" id="UP000290517">
    <property type="component" value="Unassembled WGS sequence"/>
</dbReference>
<evidence type="ECO:0000313" key="13">
    <source>
        <dbReference type="EMBL" id="RXR25453.1"/>
    </source>
</evidence>
<dbReference type="InterPro" id="IPR002137">
    <property type="entry name" value="Beta-lactam_class-D_AS"/>
</dbReference>
<dbReference type="InterPro" id="IPR050515">
    <property type="entry name" value="Beta-lactam/transpept"/>
</dbReference>
<feature type="domain" description="Penicillin-binding protein transpeptidase" evidence="10">
    <location>
        <begin position="414"/>
        <end position="689"/>
    </location>
</feature>
<keyword evidence="7" id="KW-0472">Membrane</keyword>
<dbReference type="SUPFAM" id="SSF56601">
    <property type="entry name" value="beta-lactamase/transpeptidase-like"/>
    <property type="match status" value="1"/>
</dbReference>
<evidence type="ECO:0000313" key="15">
    <source>
        <dbReference type="Proteomes" id="UP000289805"/>
    </source>
</evidence>
<proteinExistence type="inferred from homology"/>
<dbReference type="EMBL" id="SDJR01000006">
    <property type="protein sequence ID" value="RXR25453.1"/>
    <property type="molecule type" value="Genomic_DNA"/>
</dbReference>
<dbReference type="STRING" id="1713.GCA_000718325_00834"/>
<gene>
    <name evidence="13" type="ORF">EQW73_11515</name>
    <name evidence="14" type="ORF">EQW78_09800</name>
</gene>
<dbReference type="InterPro" id="IPR007887">
    <property type="entry name" value="MecA_N"/>
</dbReference>
<dbReference type="InterPro" id="IPR036138">
    <property type="entry name" value="PBP_dimer_sf"/>
</dbReference>
<dbReference type="GO" id="GO:0008800">
    <property type="term" value="F:beta-lactamase activity"/>
    <property type="evidence" value="ECO:0007669"/>
    <property type="project" value="UniProtKB-UniRule"/>
</dbReference>
<feature type="domain" description="Penicillin-binding protein dimerisation" evidence="11">
    <location>
        <begin position="193"/>
        <end position="353"/>
    </location>
</feature>
<dbReference type="GO" id="GO:0008658">
    <property type="term" value="F:penicillin binding"/>
    <property type="evidence" value="ECO:0007669"/>
    <property type="project" value="InterPro"/>
</dbReference>
<dbReference type="Gene3D" id="3.40.710.10">
    <property type="entry name" value="DD-peptidase/beta-lactamase superfamily"/>
    <property type="match status" value="1"/>
</dbReference>
<dbReference type="PANTHER" id="PTHR30627">
    <property type="entry name" value="PEPTIDOGLYCAN D,D-TRANSPEPTIDASE"/>
    <property type="match status" value="1"/>
</dbReference>
<dbReference type="Gene3D" id="3.90.1310.10">
    <property type="entry name" value="Penicillin-binding protein 2a (Domain 2)"/>
    <property type="match status" value="1"/>
</dbReference>
<comment type="caution">
    <text evidence="14">The sequence shown here is derived from an EMBL/GenBank/DDBJ whole genome shotgun (WGS) entry which is preliminary data.</text>
</comment>
<dbReference type="GO" id="GO:0071555">
    <property type="term" value="P:cell wall organization"/>
    <property type="evidence" value="ECO:0007669"/>
    <property type="project" value="TreeGrafter"/>
</dbReference>
<name>A0A4V1N4Z7_9CELL</name>
<evidence type="ECO:0000313" key="14">
    <source>
        <dbReference type="EMBL" id="RXR33906.1"/>
    </source>
</evidence>
<dbReference type="GO" id="GO:0005886">
    <property type="term" value="C:plasma membrane"/>
    <property type="evidence" value="ECO:0007669"/>
    <property type="project" value="TreeGrafter"/>
</dbReference>
<evidence type="ECO:0000256" key="8">
    <source>
        <dbReference type="ARBA" id="ARBA00023251"/>
    </source>
</evidence>
<reference evidence="15 16" key="1">
    <citation type="submission" date="2019-01" db="EMBL/GenBank/DDBJ databases">
        <title>Oerskovia turbata Genome sequencing and assembly.</title>
        <authorList>
            <person name="Dou T."/>
        </authorList>
    </citation>
    <scope>NUCLEOTIDE SEQUENCE [LARGE SCALE GENOMIC DNA]</scope>
    <source>
        <strain evidence="14 15">JCM12123</strain>
        <strain evidence="13 16">JCM3160</strain>
    </source>
</reference>
<accession>A0A4V1N4Z7</accession>
<dbReference type="SUPFAM" id="SSF56519">
    <property type="entry name" value="Penicillin binding protein dimerisation domain"/>
    <property type="match status" value="1"/>
</dbReference>
<evidence type="ECO:0000256" key="9">
    <source>
        <dbReference type="RuleBase" id="RU361140"/>
    </source>
</evidence>
<evidence type="ECO:0000256" key="2">
    <source>
        <dbReference type="ARBA" id="ARBA00007171"/>
    </source>
</evidence>
<protein>
    <recommendedName>
        <fullName evidence="4 9">Beta-lactamase</fullName>
        <ecNumber evidence="4 9">3.5.2.6</ecNumber>
    </recommendedName>
</protein>
<dbReference type="GO" id="GO:0046677">
    <property type="term" value="P:response to antibiotic"/>
    <property type="evidence" value="ECO:0007669"/>
    <property type="project" value="UniProtKB-UniRule"/>
</dbReference>
<evidence type="ECO:0000256" key="4">
    <source>
        <dbReference type="ARBA" id="ARBA00012865"/>
    </source>
</evidence>
<evidence type="ECO:0000259" key="12">
    <source>
        <dbReference type="Pfam" id="PF05223"/>
    </source>
</evidence>
<dbReference type="InterPro" id="IPR012338">
    <property type="entry name" value="Beta-lactam/transpept-like"/>
</dbReference>
<dbReference type="Proteomes" id="UP000289805">
    <property type="component" value="Unassembled WGS sequence"/>
</dbReference>
<comment type="catalytic activity">
    <reaction evidence="9">
        <text>a beta-lactam + H2O = a substituted beta-amino acid</text>
        <dbReference type="Rhea" id="RHEA:20401"/>
        <dbReference type="ChEBI" id="CHEBI:15377"/>
        <dbReference type="ChEBI" id="CHEBI:35627"/>
        <dbReference type="ChEBI" id="CHEBI:140347"/>
        <dbReference type="EC" id="3.5.2.6"/>
    </reaction>
</comment>
<evidence type="ECO:0000313" key="16">
    <source>
        <dbReference type="Proteomes" id="UP000290517"/>
    </source>
</evidence>
<sequence length="696" mass="70755">MPGSTLSADPSADRLPQGIEGEHVVRTQQVDRRTEARRLTWRRALGPTALAVLALTLTACSDDAPSPDGAADDLAAAIAEGDFEGVALTQANLDVSAHRDAVLEPLAAVGRTVTVAKLDVATEGENKGKQATATLAYTWDVTDTTPWTYETTVDLVLQDAPDGGAKQWAVAWEPDVLVPDLKDGDRLAVTRVRPERAQILGADGGPVVEPRPVHRIGVDKMNLDPARQDAVARQVGAAVGIDVEAYAQKVAGAGEKAFVEAIVVRTDDTAGIDVAAVRAIDGASVVDGELDLAPTRTFARAILGRVGDATAEAVEESEGQVVAGDTIGLSGLQRQYDVQLRGTPGITVSVVADGSAGEDTGQDLDGDGQPDPVEDVTDVFTVDPVAGVPLATTLRTDMQVVAESVLSGVPSASAIVAIEPSTGNVLAAASGPGGDGTSTATTGKYAPGSTFKVASALAMLRSGITPDTTVACTPDITVDGRTFQNVPGFPAAAIGDVPFRTAFANSCNTAMIAQRDAVSQQALHDAAADLGLGVEADLGAPGYFGSVPATAEATEHAASLIGQGKVEASPLGMATLAASVAKGERVSPVLVRPEVTPAAAETPTPSALTADEAATLRSLMRSVVTDGSAKLLADLPGEVGAKTGTAQYGDGNQAHAWMIAIQGDLAVAVFVETGDGGSVTAGPLLKAFLDAPNTDG</sequence>
<evidence type="ECO:0000256" key="3">
    <source>
        <dbReference type="ARBA" id="ARBA00007898"/>
    </source>
</evidence>
<comment type="similarity">
    <text evidence="2">Belongs to the transpeptidase family.</text>
</comment>
<keyword evidence="6 9" id="KW-0378">Hydrolase</keyword>
<evidence type="ECO:0000259" key="11">
    <source>
        <dbReference type="Pfam" id="PF03717"/>
    </source>
</evidence>
<dbReference type="EMBL" id="SDJQ01000012">
    <property type="protein sequence ID" value="RXR33906.1"/>
    <property type="molecule type" value="Genomic_DNA"/>
</dbReference>
<dbReference type="Pfam" id="PF03717">
    <property type="entry name" value="PBP_dimer"/>
    <property type="match status" value="1"/>
</dbReference>
<feature type="domain" description="NTF2-like N-terminal transpeptidase" evidence="12">
    <location>
        <begin position="67"/>
        <end position="185"/>
    </location>
</feature>